<reference evidence="1 2" key="1">
    <citation type="journal article" date="2023" name="Plants (Basel)">
        <title>Bridging the Gap: Combining Genomics and Transcriptomics Approaches to Understand Stylosanthes scabra, an Orphan Legume from the Brazilian Caatinga.</title>
        <authorList>
            <person name="Ferreira-Neto J.R.C."/>
            <person name="da Silva M.D."/>
            <person name="Binneck E."/>
            <person name="de Melo N.F."/>
            <person name="da Silva R.H."/>
            <person name="de Melo A.L.T.M."/>
            <person name="Pandolfi V."/>
            <person name="Bustamante F.O."/>
            <person name="Brasileiro-Vidal A.C."/>
            <person name="Benko-Iseppon A.M."/>
        </authorList>
    </citation>
    <scope>NUCLEOTIDE SEQUENCE [LARGE SCALE GENOMIC DNA]</scope>
    <source>
        <tissue evidence="1">Leaves</tissue>
    </source>
</reference>
<evidence type="ECO:0000313" key="1">
    <source>
        <dbReference type="EMBL" id="MED6117843.1"/>
    </source>
</evidence>
<name>A0ABU6R1D2_9FABA</name>
<comment type="caution">
    <text evidence="1">The sequence shown here is derived from an EMBL/GenBank/DDBJ whole genome shotgun (WGS) entry which is preliminary data.</text>
</comment>
<dbReference type="Proteomes" id="UP001341840">
    <property type="component" value="Unassembled WGS sequence"/>
</dbReference>
<gene>
    <name evidence="1" type="ORF">PIB30_113633</name>
</gene>
<proteinExistence type="predicted"/>
<evidence type="ECO:0000313" key="2">
    <source>
        <dbReference type="Proteomes" id="UP001341840"/>
    </source>
</evidence>
<sequence>NTHVQFAHGDGEMDLQANSPMAEAKWWEELTATISPMEWRQNLGGQLAYGRGEMAIFSAL</sequence>
<accession>A0ABU6R1D2</accession>
<keyword evidence="2" id="KW-1185">Reference proteome</keyword>
<organism evidence="1 2">
    <name type="scientific">Stylosanthes scabra</name>
    <dbReference type="NCBI Taxonomy" id="79078"/>
    <lineage>
        <taxon>Eukaryota</taxon>
        <taxon>Viridiplantae</taxon>
        <taxon>Streptophyta</taxon>
        <taxon>Embryophyta</taxon>
        <taxon>Tracheophyta</taxon>
        <taxon>Spermatophyta</taxon>
        <taxon>Magnoliopsida</taxon>
        <taxon>eudicotyledons</taxon>
        <taxon>Gunneridae</taxon>
        <taxon>Pentapetalae</taxon>
        <taxon>rosids</taxon>
        <taxon>fabids</taxon>
        <taxon>Fabales</taxon>
        <taxon>Fabaceae</taxon>
        <taxon>Papilionoideae</taxon>
        <taxon>50 kb inversion clade</taxon>
        <taxon>dalbergioids sensu lato</taxon>
        <taxon>Dalbergieae</taxon>
        <taxon>Pterocarpus clade</taxon>
        <taxon>Stylosanthes</taxon>
    </lineage>
</organism>
<feature type="non-terminal residue" evidence="1">
    <location>
        <position position="1"/>
    </location>
</feature>
<protein>
    <submittedName>
        <fullName evidence="1">Uncharacterized protein</fullName>
    </submittedName>
</protein>
<dbReference type="EMBL" id="JASCZI010009434">
    <property type="protein sequence ID" value="MED6117843.1"/>
    <property type="molecule type" value="Genomic_DNA"/>
</dbReference>